<evidence type="ECO:0000256" key="1">
    <source>
        <dbReference type="SAM" id="Coils"/>
    </source>
</evidence>
<organism evidence="2 3">
    <name type="scientific">phage PKM.Lu.22.1</name>
    <dbReference type="NCBI Taxonomy" id="3049197"/>
    <lineage>
        <taxon>Viruses</taxon>
        <taxon>Duplodnaviria</taxon>
        <taxon>Heunggongvirae</taxon>
        <taxon>Uroviricota</taxon>
        <taxon>Caudoviricetes</taxon>
        <taxon>Grimontviridae</taxon>
    </lineage>
</organism>
<reference evidence="2" key="1">
    <citation type="submission" date="2023-04" db="EMBL/GenBank/DDBJ databases">
        <title>Isolation and Characterization of Novel Plasmid-specific Phages Infecting Bacteria Carrying Diverse Conjugative Plasmids.</title>
        <authorList>
            <person name="Parra B."/>
            <person name="Cockx B."/>
            <person name="Lutz V.T."/>
            <person name="Bronsted L."/>
            <person name="Smets B.F."/>
            <person name="Dechesne A."/>
        </authorList>
    </citation>
    <scope>NUCLEOTIDE SEQUENCE</scope>
</reference>
<dbReference type="Pfam" id="PF25708">
    <property type="entry name" value="Phage_T7_Gp5_9"/>
    <property type="match status" value="1"/>
</dbReference>
<dbReference type="EMBL" id="OQ829281">
    <property type="protein sequence ID" value="WHS68308.1"/>
    <property type="molecule type" value="Genomic_DNA"/>
</dbReference>
<dbReference type="InterPro" id="IPR058007">
    <property type="entry name" value="Gp5.9"/>
</dbReference>
<evidence type="ECO:0000313" key="2">
    <source>
        <dbReference type="EMBL" id="WHS68308.1"/>
    </source>
</evidence>
<protein>
    <submittedName>
        <fullName evidence="2">Uncharacterized protein</fullName>
    </submittedName>
</protein>
<dbReference type="Proteomes" id="UP001223176">
    <property type="component" value="Segment"/>
</dbReference>
<proteinExistence type="predicted"/>
<keyword evidence="1" id="KW-0175">Coiled coil</keyword>
<sequence>MLSSILKKYIEGNDVKMTEELQGIVNTLEEADEELEFLEALRAAGVDNWEGYEYAVDLLNGDL</sequence>
<name>A0AAF0KYD3_9CAUD</name>
<accession>A0AAF0KYD3</accession>
<keyword evidence="3" id="KW-1185">Reference proteome</keyword>
<feature type="coiled-coil region" evidence="1">
    <location>
        <begin position="21"/>
        <end position="48"/>
    </location>
</feature>
<evidence type="ECO:0000313" key="3">
    <source>
        <dbReference type="Proteomes" id="UP001223176"/>
    </source>
</evidence>